<dbReference type="SUPFAM" id="SSF56219">
    <property type="entry name" value="DNase I-like"/>
    <property type="match status" value="1"/>
</dbReference>
<name>M4V6Z7_9BACT</name>
<organism evidence="1 2">
    <name type="scientific">Pseudobdellovibrio exovorus JSS</name>
    <dbReference type="NCBI Taxonomy" id="1184267"/>
    <lineage>
        <taxon>Bacteria</taxon>
        <taxon>Pseudomonadati</taxon>
        <taxon>Bdellovibrionota</taxon>
        <taxon>Bdellovibrionia</taxon>
        <taxon>Bdellovibrionales</taxon>
        <taxon>Pseudobdellovibrionaceae</taxon>
        <taxon>Pseudobdellovibrio</taxon>
    </lineage>
</organism>
<dbReference type="HOGENOM" id="CLU_873364_0_0_7"/>
<dbReference type="InterPro" id="IPR036691">
    <property type="entry name" value="Endo/exonu/phosph_ase_sf"/>
</dbReference>
<proteinExistence type="predicted"/>
<sequence>MTSRATNNSPPLPSPSRLKLGLFNAENLFLLFDHEIPPHYQKMNEAQWQKLSSSVYENKSLDKCLQIAQLIKEQSPDIMMLCEVGGLESLQNFNKLFLEQLYQPVLIEGNSDRNIDVGFLIKKQSPFFFDINSNRHYPLELVYPHESQSLQSGYSSAVSHLFSRDCVELRLFTNDRENPYLLILLTHLKSRLDPEKIDPGGTEKRGAELKAVVNIYKNIRQQWPEVPVILAGDMNGYAGEPNPDPEFSLLYNETDLKDVLEVSQINSERRFTFYQIKSGGRSEGKQIDYCFLSPELHSCVRHAETAVYQYKDEFGFDIDRPKTMEEKLRLPSDHYPIFFTLENLKV</sequence>
<gene>
    <name evidence="1" type="ORF">A11Q_941</name>
</gene>
<keyword evidence="2" id="KW-1185">Reference proteome</keyword>
<dbReference type="PATRIC" id="fig|1184267.3.peg.956"/>
<dbReference type="EMBL" id="CP003537">
    <property type="protein sequence ID" value="AGH95157.1"/>
    <property type="molecule type" value="Genomic_DNA"/>
</dbReference>
<evidence type="ECO:0008006" key="3">
    <source>
        <dbReference type="Google" id="ProtNLM"/>
    </source>
</evidence>
<dbReference type="Gene3D" id="3.60.10.10">
    <property type="entry name" value="Endonuclease/exonuclease/phosphatase"/>
    <property type="match status" value="1"/>
</dbReference>
<dbReference type="Proteomes" id="UP000012040">
    <property type="component" value="Chromosome"/>
</dbReference>
<dbReference type="KEGG" id="bex:A11Q_941"/>
<dbReference type="AlphaFoldDB" id="M4V6Z7"/>
<protein>
    <recommendedName>
        <fullName evidence="3">Endonuclease/exonuclease/phosphatase domain-containing protein</fullName>
    </recommendedName>
</protein>
<reference evidence="1 2" key="1">
    <citation type="journal article" date="2013" name="ISME J.">
        <title>By their genes ye shall know them: genomic signatures of predatory bacteria.</title>
        <authorList>
            <person name="Pasternak Z."/>
            <person name="Pietrokovski S."/>
            <person name="Rotem O."/>
            <person name="Gophna U."/>
            <person name="Lurie-Weinberger M.N."/>
            <person name="Jurkevitch E."/>
        </authorList>
    </citation>
    <scope>NUCLEOTIDE SEQUENCE [LARGE SCALE GENOMIC DNA]</scope>
    <source>
        <strain evidence="1 2">JSS</strain>
    </source>
</reference>
<dbReference type="RefSeq" id="WP_015469647.1">
    <property type="nucleotide sequence ID" value="NC_020813.1"/>
</dbReference>
<dbReference type="STRING" id="1184267.A11Q_941"/>
<dbReference type="eggNOG" id="COG0708">
    <property type="taxonomic scope" value="Bacteria"/>
</dbReference>
<dbReference type="OrthoDB" id="5288751at2"/>
<accession>M4V6Z7</accession>
<evidence type="ECO:0000313" key="1">
    <source>
        <dbReference type="EMBL" id="AGH95157.1"/>
    </source>
</evidence>
<evidence type="ECO:0000313" key="2">
    <source>
        <dbReference type="Proteomes" id="UP000012040"/>
    </source>
</evidence>